<gene>
    <name evidence="2" type="ORF">CAEBREN_03404</name>
</gene>
<dbReference type="InParanoid" id="G0NKE4"/>
<accession>G0NKE4</accession>
<sequence length="716" mass="82038">MREQNSQVEPQEVEGIIVDRVIPPENRKFRSFNDAVAFWRERFPPSYFEMKLQAKGIFNLGFKLPELRYFFRPADSHNPLPQLVKQPFVYPKLDYKALAVLDKQKDLNVKVQRLQETMMDYANQARMKDVEIKNLTNEVEMKDQEIERLRKELEAVRAGQQTSSSLPFPVPLAPSASGGPSTAIKRGAVEKEAETPEKKICRVKEEPRDSERWVEETPDEALRNWMQMQMKKEPEEITQPVPQPPQFFPFPLQQPVLGQQQMHLLPNSAFSTSDVIVDNYFQRPAPQRIQTFHEAVGVWTHRFSESLFNRLVRKMPGQGFEVWGPKIQNLKEMTRRNRGPSSHQPIQPPSISPQSNHIPGSRPSQHQQAPMPPNFYIPHHPMQQVQHFVYPQNQDFTFGSGNFAPLSPALSAMSLPIGVDQGAQQQAAEIASAQTRMEVSLWGDNQTEVCQNFLFSGIESPAPQLAASSAPQNLDAGQQLLHQISRTAMMSPIPATMFSVFNAMSPYEFMLMTQQEIQMHQNKMVPTSGSERSSGDMSLTTLKIQPTETILHIYISAKDFLITHKAMIVNSKNCLRLRRNTIKPAPQRIQTFHEAVGVWTHRFSESLFNRLVRKMPGQGFKFWGPKIQNLTTTFQTLPASCSIQSKQGPQLVKKAIGKPKTFYDFLHGVNNHHASDYPRLKKNESNQWKTFIDFLKELMTEQFQAALIFWHKMKPE</sequence>
<dbReference type="EMBL" id="GL379899">
    <property type="protein sequence ID" value="EGT32926.1"/>
    <property type="molecule type" value="Genomic_DNA"/>
</dbReference>
<protein>
    <submittedName>
        <fullName evidence="2">Uncharacterized protein</fullName>
    </submittedName>
</protein>
<organism evidence="3">
    <name type="scientific">Caenorhabditis brenneri</name>
    <name type="common">Nematode worm</name>
    <dbReference type="NCBI Taxonomy" id="135651"/>
    <lineage>
        <taxon>Eukaryota</taxon>
        <taxon>Metazoa</taxon>
        <taxon>Ecdysozoa</taxon>
        <taxon>Nematoda</taxon>
        <taxon>Chromadorea</taxon>
        <taxon>Rhabditida</taxon>
        <taxon>Rhabditina</taxon>
        <taxon>Rhabditomorpha</taxon>
        <taxon>Rhabditoidea</taxon>
        <taxon>Rhabditidae</taxon>
        <taxon>Peloderinae</taxon>
        <taxon>Caenorhabditis</taxon>
    </lineage>
</organism>
<keyword evidence="3" id="KW-1185">Reference proteome</keyword>
<feature type="compositionally biased region" description="Basic and acidic residues" evidence="1">
    <location>
        <begin position="187"/>
        <end position="199"/>
    </location>
</feature>
<evidence type="ECO:0000313" key="3">
    <source>
        <dbReference type="Proteomes" id="UP000008068"/>
    </source>
</evidence>
<dbReference type="AlphaFoldDB" id="G0NKE4"/>
<feature type="region of interest" description="Disordered" evidence="1">
    <location>
        <begin position="158"/>
        <end position="199"/>
    </location>
</feature>
<evidence type="ECO:0000313" key="2">
    <source>
        <dbReference type="EMBL" id="EGT32926.1"/>
    </source>
</evidence>
<name>G0NKE4_CAEBE</name>
<dbReference type="Proteomes" id="UP000008068">
    <property type="component" value="Unassembled WGS sequence"/>
</dbReference>
<dbReference type="Gene3D" id="1.20.5.170">
    <property type="match status" value="1"/>
</dbReference>
<feature type="region of interest" description="Disordered" evidence="1">
    <location>
        <begin position="335"/>
        <end position="373"/>
    </location>
</feature>
<reference evidence="3" key="1">
    <citation type="submission" date="2011-07" db="EMBL/GenBank/DDBJ databases">
        <authorList>
            <consortium name="Caenorhabditis brenneri Sequencing and Analysis Consortium"/>
            <person name="Wilson R.K."/>
        </authorList>
    </citation>
    <scope>NUCLEOTIDE SEQUENCE [LARGE SCALE GENOMIC DNA]</scope>
    <source>
        <strain evidence="3">PB2801</strain>
    </source>
</reference>
<evidence type="ECO:0000256" key="1">
    <source>
        <dbReference type="SAM" id="MobiDB-lite"/>
    </source>
</evidence>
<proteinExistence type="predicted"/>
<dbReference type="HOGENOM" id="CLU_385977_0_0_1"/>